<keyword evidence="1" id="KW-0547">Nucleotide-binding</keyword>
<dbReference type="InterPro" id="IPR014014">
    <property type="entry name" value="RNA_helicase_DEAD_Q_motif"/>
</dbReference>
<evidence type="ECO:0000256" key="5">
    <source>
        <dbReference type="PROSITE-ProRule" id="PRU00552"/>
    </source>
</evidence>
<organism evidence="8 9">
    <name type="scientific">Lithospermum erythrorhizon</name>
    <name type="common">Purple gromwell</name>
    <name type="synonym">Lithospermum officinale var. erythrorhizon</name>
    <dbReference type="NCBI Taxonomy" id="34254"/>
    <lineage>
        <taxon>Eukaryota</taxon>
        <taxon>Viridiplantae</taxon>
        <taxon>Streptophyta</taxon>
        <taxon>Embryophyta</taxon>
        <taxon>Tracheophyta</taxon>
        <taxon>Spermatophyta</taxon>
        <taxon>Magnoliopsida</taxon>
        <taxon>eudicotyledons</taxon>
        <taxon>Gunneridae</taxon>
        <taxon>Pentapetalae</taxon>
        <taxon>asterids</taxon>
        <taxon>lamiids</taxon>
        <taxon>Boraginales</taxon>
        <taxon>Boraginaceae</taxon>
        <taxon>Boraginoideae</taxon>
        <taxon>Lithospermeae</taxon>
        <taxon>Lithospermum</taxon>
    </lineage>
</organism>
<feature type="domain" description="Helicase ATP-binding" evidence="6">
    <location>
        <begin position="36"/>
        <end position="209"/>
    </location>
</feature>
<dbReference type="SMART" id="SM00487">
    <property type="entry name" value="DEXDc"/>
    <property type="match status" value="1"/>
</dbReference>
<gene>
    <name evidence="8" type="ORF">LIER_05978</name>
</gene>
<proteinExistence type="predicted"/>
<feature type="short sequence motif" description="Q motif" evidence="5">
    <location>
        <begin position="5"/>
        <end position="33"/>
    </location>
</feature>
<dbReference type="GO" id="GO:0005829">
    <property type="term" value="C:cytosol"/>
    <property type="evidence" value="ECO:0007669"/>
    <property type="project" value="TreeGrafter"/>
</dbReference>
<dbReference type="PROSITE" id="PS51192">
    <property type="entry name" value="HELICASE_ATP_BIND_1"/>
    <property type="match status" value="1"/>
</dbReference>
<dbReference type="PANTHER" id="PTHR47959:SF8">
    <property type="entry name" value="RNA HELICASE"/>
    <property type="match status" value="1"/>
</dbReference>
<evidence type="ECO:0000313" key="9">
    <source>
        <dbReference type="Proteomes" id="UP001454036"/>
    </source>
</evidence>
<reference evidence="8 9" key="1">
    <citation type="submission" date="2024-01" db="EMBL/GenBank/DDBJ databases">
        <title>The complete chloroplast genome sequence of Lithospermum erythrorhizon: insights into the phylogenetic relationship among Boraginaceae species and the maternal lineages of purple gromwells.</title>
        <authorList>
            <person name="Okada T."/>
            <person name="Watanabe K."/>
        </authorList>
    </citation>
    <scope>NUCLEOTIDE SEQUENCE [LARGE SCALE GENOMIC DNA]</scope>
</reference>
<keyword evidence="3 8" id="KW-0347">Helicase</keyword>
<evidence type="ECO:0000256" key="2">
    <source>
        <dbReference type="ARBA" id="ARBA00022801"/>
    </source>
</evidence>
<dbReference type="EMBL" id="BAABME010000847">
    <property type="protein sequence ID" value="GAA0145900.1"/>
    <property type="molecule type" value="Genomic_DNA"/>
</dbReference>
<name>A0AAV3P2U8_LITER</name>
<evidence type="ECO:0000256" key="4">
    <source>
        <dbReference type="ARBA" id="ARBA00022840"/>
    </source>
</evidence>
<dbReference type="PROSITE" id="PS00039">
    <property type="entry name" value="DEAD_ATP_HELICASE"/>
    <property type="match status" value="1"/>
</dbReference>
<comment type="caution">
    <text evidence="8">The sequence shown here is derived from an EMBL/GenBank/DDBJ whole genome shotgun (WGS) entry which is preliminary data.</text>
</comment>
<dbReference type="Gene3D" id="3.40.50.300">
    <property type="entry name" value="P-loop containing nucleotide triphosphate hydrolases"/>
    <property type="match status" value="1"/>
</dbReference>
<evidence type="ECO:0000256" key="3">
    <source>
        <dbReference type="ARBA" id="ARBA00022806"/>
    </source>
</evidence>
<feature type="domain" description="DEAD-box RNA helicase Q" evidence="7">
    <location>
        <begin position="5"/>
        <end position="33"/>
    </location>
</feature>
<dbReference type="GO" id="GO:0003724">
    <property type="term" value="F:RNA helicase activity"/>
    <property type="evidence" value="ECO:0007669"/>
    <property type="project" value="InterPro"/>
</dbReference>
<dbReference type="GO" id="GO:0016787">
    <property type="term" value="F:hydrolase activity"/>
    <property type="evidence" value="ECO:0007669"/>
    <property type="project" value="UniProtKB-KW"/>
</dbReference>
<keyword evidence="9" id="KW-1185">Reference proteome</keyword>
<dbReference type="PROSITE" id="PS51195">
    <property type="entry name" value="Q_MOTIF"/>
    <property type="match status" value="1"/>
</dbReference>
<dbReference type="Pfam" id="PF00270">
    <property type="entry name" value="DEAD"/>
    <property type="match status" value="1"/>
</dbReference>
<dbReference type="GO" id="GO:0003676">
    <property type="term" value="F:nucleic acid binding"/>
    <property type="evidence" value="ECO:0007669"/>
    <property type="project" value="InterPro"/>
</dbReference>
<sequence>MSKSRGFESMGLSYNVYIGIKRRGYSFPTPIQRKAMPYILSGRDVVASSRTGSGKTAASLIPMLEKLNHHVPQAGIRTLILSPTRDLSLQTLKFAKDLGRFTDLLICLLVGGESMEGQFEKLAQRPDVIIATPGRLMHHLAEVDDMSLRMVEYVVFDEADRLFSMEFGEQMHNILGQLSENLQTLLFSATIPTALFEFAKSGLRDYKEVDLDKEKRISPDLTLTFFTRRGN</sequence>
<keyword evidence="2" id="KW-0378">Hydrolase</keyword>
<dbReference type="InterPro" id="IPR014001">
    <property type="entry name" value="Helicase_ATP-bd"/>
</dbReference>
<dbReference type="Proteomes" id="UP001454036">
    <property type="component" value="Unassembled WGS sequence"/>
</dbReference>
<evidence type="ECO:0000256" key="1">
    <source>
        <dbReference type="ARBA" id="ARBA00022741"/>
    </source>
</evidence>
<dbReference type="InterPro" id="IPR011545">
    <property type="entry name" value="DEAD/DEAH_box_helicase_dom"/>
</dbReference>
<dbReference type="PANTHER" id="PTHR47959">
    <property type="entry name" value="ATP-DEPENDENT RNA HELICASE RHLE-RELATED"/>
    <property type="match status" value="1"/>
</dbReference>
<evidence type="ECO:0000259" key="6">
    <source>
        <dbReference type="PROSITE" id="PS51192"/>
    </source>
</evidence>
<dbReference type="InterPro" id="IPR027417">
    <property type="entry name" value="P-loop_NTPase"/>
</dbReference>
<accession>A0AAV3P2U8</accession>
<evidence type="ECO:0000259" key="7">
    <source>
        <dbReference type="PROSITE" id="PS51195"/>
    </source>
</evidence>
<dbReference type="AlphaFoldDB" id="A0AAV3P2U8"/>
<dbReference type="GO" id="GO:0005524">
    <property type="term" value="F:ATP binding"/>
    <property type="evidence" value="ECO:0007669"/>
    <property type="project" value="UniProtKB-KW"/>
</dbReference>
<dbReference type="InterPro" id="IPR050079">
    <property type="entry name" value="DEAD_box_RNA_helicase"/>
</dbReference>
<protein>
    <submittedName>
        <fullName evidence="8">RNA helicase</fullName>
    </submittedName>
</protein>
<dbReference type="SUPFAM" id="SSF52540">
    <property type="entry name" value="P-loop containing nucleoside triphosphate hydrolases"/>
    <property type="match status" value="1"/>
</dbReference>
<dbReference type="InterPro" id="IPR000629">
    <property type="entry name" value="RNA-helicase_DEAD-box_CS"/>
</dbReference>
<evidence type="ECO:0000313" key="8">
    <source>
        <dbReference type="EMBL" id="GAA0145900.1"/>
    </source>
</evidence>
<keyword evidence="4" id="KW-0067">ATP-binding</keyword>